<protein>
    <recommendedName>
        <fullName evidence="3">PNPLA domain-containing protein</fullName>
    </recommendedName>
</protein>
<dbReference type="InterPro" id="IPR002641">
    <property type="entry name" value="PNPLA_dom"/>
</dbReference>
<keyword evidence="2" id="KW-0442">Lipid degradation</keyword>
<organism evidence="4 5">
    <name type="scientific">candidate division KSB3 bacterium</name>
    <dbReference type="NCBI Taxonomy" id="2044937"/>
    <lineage>
        <taxon>Bacteria</taxon>
        <taxon>candidate division KSB3</taxon>
    </lineage>
</organism>
<dbReference type="SUPFAM" id="SSF52151">
    <property type="entry name" value="FabD/lysophospholipase-like"/>
    <property type="match status" value="1"/>
</dbReference>
<dbReference type="EMBL" id="PDSK01000109">
    <property type="protein sequence ID" value="PIE32678.1"/>
    <property type="molecule type" value="Genomic_DNA"/>
</dbReference>
<accession>A0A2G6KAG4</accession>
<evidence type="ECO:0000313" key="4">
    <source>
        <dbReference type="EMBL" id="PIE32678.1"/>
    </source>
</evidence>
<dbReference type="Proteomes" id="UP000230821">
    <property type="component" value="Unassembled WGS sequence"/>
</dbReference>
<dbReference type="AlphaFoldDB" id="A0A2G6KAG4"/>
<evidence type="ECO:0000259" key="3">
    <source>
        <dbReference type="PROSITE" id="PS51635"/>
    </source>
</evidence>
<proteinExistence type="predicted"/>
<feature type="active site" description="Proton acceptor" evidence="2">
    <location>
        <position position="242"/>
    </location>
</feature>
<keyword evidence="2" id="KW-0378">Hydrolase</keyword>
<dbReference type="GO" id="GO:0016787">
    <property type="term" value="F:hydrolase activity"/>
    <property type="evidence" value="ECO:0007669"/>
    <property type="project" value="UniProtKB-UniRule"/>
</dbReference>
<feature type="active site" description="Nucleophile" evidence="2">
    <location>
        <position position="59"/>
    </location>
</feature>
<reference evidence="4 5" key="1">
    <citation type="submission" date="2017-10" db="EMBL/GenBank/DDBJ databases">
        <title>Novel microbial diversity and functional potential in the marine mammal oral microbiome.</title>
        <authorList>
            <person name="Dudek N.K."/>
            <person name="Sun C.L."/>
            <person name="Burstein D."/>
            <person name="Kantor R.S."/>
            <person name="Aliaga Goltsman D.S."/>
            <person name="Bik E.M."/>
            <person name="Thomas B.C."/>
            <person name="Banfield J.F."/>
            <person name="Relman D.A."/>
        </authorList>
    </citation>
    <scope>NUCLEOTIDE SEQUENCE [LARGE SCALE GENOMIC DNA]</scope>
    <source>
        <strain evidence="4">DOLJORAL78_47_16</strain>
    </source>
</reference>
<dbReference type="Pfam" id="PF01734">
    <property type="entry name" value="Patatin"/>
    <property type="match status" value="1"/>
</dbReference>
<feature type="short sequence motif" description="GXSXG" evidence="2">
    <location>
        <begin position="57"/>
        <end position="61"/>
    </location>
</feature>
<feature type="domain" description="PNPLA" evidence="3">
    <location>
        <begin position="12"/>
        <end position="255"/>
    </location>
</feature>
<name>A0A2G6KAG4_9BACT</name>
<dbReference type="PROSITE" id="PS51635">
    <property type="entry name" value="PNPLA"/>
    <property type="match status" value="1"/>
</dbReference>
<dbReference type="GO" id="GO:0016042">
    <property type="term" value="P:lipid catabolic process"/>
    <property type="evidence" value="ECO:0007669"/>
    <property type="project" value="UniProtKB-UniRule"/>
</dbReference>
<dbReference type="InterPro" id="IPR016035">
    <property type="entry name" value="Acyl_Trfase/lysoPLipase"/>
</dbReference>
<evidence type="ECO:0000313" key="5">
    <source>
        <dbReference type="Proteomes" id="UP000230821"/>
    </source>
</evidence>
<evidence type="ECO:0000256" key="1">
    <source>
        <dbReference type="ARBA" id="ARBA00023098"/>
    </source>
</evidence>
<comment type="caution">
    <text evidence="4">The sequence shown here is derived from an EMBL/GenBank/DDBJ whole genome shotgun (WGS) entry which is preliminary data.</text>
</comment>
<evidence type="ECO:0000256" key="2">
    <source>
        <dbReference type="PROSITE-ProRule" id="PRU01161"/>
    </source>
</evidence>
<gene>
    <name evidence="4" type="ORF">CSA56_14410</name>
</gene>
<feature type="short sequence motif" description="DGA/G" evidence="2">
    <location>
        <begin position="242"/>
        <end position="244"/>
    </location>
</feature>
<keyword evidence="1 2" id="KW-0443">Lipid metabolism</keyword>
<sequence>MEMLMKTQKIALIMAGGVSLGSYEAGVLTELLYALETLNQTAEAEGRPRYELDIMTGGSAGGMTAALTARIMMYDLAGRRGHLYKAWVEDIDIVKLLGDNDSSENALFSKNVVRQIVQQYVVGETDQSPIKPASFSPETLHISLSLSNMHGIDYQIPYFVSNSREEQSFMTTTFSEMAYFPIKKNQLPSQEEWVTIGETAVATGNFPIAFKPQLLFRKGTDYADSEQEYDVKLLSAGLCFIDGGLFNNEPLGEAVRLAREADGGNVESDRLFILIDPSINSSLHQTNISPEGSLLGHVKRILTMVMGESHAHDWLKAHRKNTEIEWRDQFARMLGHFIEHESFESNSRHFHELKNLAETIVAQKRSLKGEQVYPEDYLVESLDRTFQQAPFKEIDRRLATAEQADIKRELFRYLAFVLNNVAGLQKKASINLALIGADKNKLAGEQLNSFGGFFNEQWRIYDYRIGRETAHALLPKILGLQRAYPKETDATGQSHKDYHIRQDWRERFPTVTLKDVDRRLMKALRHRILDRSNSVMRDFGIPCIFRWLLKQFVIRKKLNTLLKL</sequence>
<dbReference type="Gene3D" id="3.40.1090.10">
    <property type="entry name" value="Cytosolic phospholipase A2 catalytic domain"/>
    <property type="match status" value="2"/>
</dbReference>
<comment type="caution">
    <text evidence="2">Lacks conserved residue(s) required for the propagation of feature annotation.</text>
</comment>